<dbReference type="Proteomes" id="UP001159363">
    <property type="component" value="Chromosome 3"/>
</dbReference>
<gene>
    <name evidence="1" type="ORF">PR048_010358</name>
</gene>
<evidence type="ECO:0000313" key="1">
    <source>
        <dbReference type="EMBL" id="KAJ8890849.1"/>
    </source>
</evidence>
<keyword evidence="2" id="KW-1185">Reference proteome</keyword>
<reference evidence="1 2" key="1">
    <citation type="submission" date="2023-02" db="EMBL/GenBank/DDBJ databases">
        <title>LHISI_Scaffold_Assembly.</title>
        <authorList>
            <person name="Stuart O.P."/>
            <person name="Cleave R."/>
            <person name="Magrath M.J.L."/>
            <person name="Mikheyev A.S."/>
        </authorList>
    </citation>
    <scope>NUCLEOTIDE SEQUENCE [LARGE SCALE GENOMIC DNA]</scope>
    <source>
        <strain evidence="1">Daus_M_001</strain>
        <tissue evidence="1">Leg muscle</tissue>
    </source>
</reference>
<proteinExistence type="predicted"/>
<evidence type="ECO:0000313" key="2">
    <source>
        <dbReference type="Proteomes" id="UP001159363"/>
    </source>
</evidence>
<organism evidence="1 2">
    <name type="scientific">Dryococelus australis</name>
    <dbReference type="NCBI Taxonomy" id="614101"/>
    <lineage>
        <taxon>Eukaryota</taxon>
        <taxon>Metazoa</taxon>
        <taxon>Ecdysozoa</taxon>
        <taxon>Arthropoda</taxon>
        <taxon>Hexapoda</taxon>
        <taxon>Insecta</taxon>
        <taxon>Pterygota</taxon>
        <taxon>Neoptera</taxon>
        <taxon>Polyneoptera</taxon>
        <taxon>Phasmatodea</taxon>
        <taxon>Verophasmatodea</taxon>
        <taxon>Anareolatae</taxon>
        <taxon>Phasmatidae</taxon>
        <taxon>Eurycanthinae</taxon>
        <taxon>Dryococelus</taxon>
    </lineage>
</organism>
<name>A0ABQ9I2H3_9NEOP</name>
<dbReference type="EMBL" id="JARBHB010000003">
    <property type="protein sequence ID" value="KAJ8890849.1"/>
    <property type="molecule type" value="Genomic_DNA"/>
</dbReference>
<comment type="caution">
    <text evidence="1">The sequence shown here is derived from an EMBL/GenBank/DDBJ whole genome shotgun (WGS) entry which is preliminary data.</text>
</comment>
<sequence length="350" mass="39236">MLSLKIMNFGIRLPLARQHFISSCAFIIGSTASSKMVARRVNFFPAKLPRLIHEARARPLLFYKYQMWRVNAPVVLIASARGALQQSRLVVYAVHAVRLLASHQGKPGSIPGWITPDFREWESGRTLPLVGGFSRYLPFPPFLHSEKFVPNSKLHNYETRQNSNLHIPTLFLSLCQKGIYYAAVKIFNSLPSEYKRLWRLVSEGLEGYVKVGREGMRCELYRRMILGSIPALQGLLQCKGINAVNGLPSVLHSLVTQAIAKVPAGNLRLFPVWFVLNYPPRRSGFNPRPGHSGFSHVGIVPDDAVGRPVFSGISRLPRLFIPVLLHTSITLIGSQDPDVESRPNLFTHSL</sequence>
<protein>
    <submittedName>
        <fullName evidence="1">Uncharacterized protein</fullName>
    </submittedName>
</protein>
<accession>A0ABQ9I2H3</accession>